<dbReference type="PANTHER" id="PTHR32341">
    <property type="entry name" value="INTERFERON-INDUCIBLE GTPASE"/>
    <property type="match status" value="1"/>
</dbReference>
<dbReference type="PANTHER" id="PTHR32341:SF17">
    <property type="entry name" value="IRG-TYPE G DOMAIN-CONTAINING PROTEIN"/>
    <property type="match status" value="1"/>
</dbReference>
<keyword evidence="3" id="KW-0378">Hydrolase</keyword>
<feature type="transmembrane region" description="Helical" evidence="5">
    <location>
        <begin position="106"/>
        <end position="125"/>
    </location>
</feature>
<dbReference type="InterPro" id="IPR007743">
    <property type="entry name" value="Immunity-related_GTPase-like"/>
</dbReference>
<dbReference type="GO" id="GO:0003924">
    <property type="term" value="F:GTPase activity"/>
    <property type="evidence" value="ECO:0007669"/>
    <property type="project" value="TreeGrafter"/>
</dbReference>
<reference evidence="7" key="1">
    <citation type="submission" date="2025-08" db="UniProtKB">
        <authorList>
            <consortium name="Ensembl"/>
        </authorList>
    </citation>
    <scope>IDENTIFICATION</scope>
</reference>
<feature type="domain" description="IRG-type G" evidence="6">
    <location>
        <begin position="1"/>
        <end position="75"/>
    </location>
</feature>
<evidence type="ECO:0000256" key="3">
    <source>
        <dbReference type="ARBA" id="ARBA00022801"/>
    </source>
</evidence>
<dbReference type="AlphaFoldDB" id="A0A8D2IY07"/>
<keyword evidence="4" id="KW-0342">GTP-binding</keyword>
<name>A0A8D2IY07_VARKO</name>
<evidence type="ECO:0000256" key="2">
    <source>
        <dbReference type="ARBA" id="ARBA00022741"/>
    </source>
</evidence>
<dbReference type="OMA" id="LLRSHIW"/>
<dbReference type="Gene3D" id="3.40.50.300">
    <property type="entry name" value="P-loop containing nucleotide triphosphate hydrolases"/>
    <property type="match status" value="1"/>
</dbReference>
<evidence type="ECO:0000256" key="4">
    <source>
        <dbReference type="ARBA" id="ARBA00023134"/>
    </source>
</evidence>
<keyword evidence="5" id="KW-0812">Transmembrane</keyword>
<dbReference type="InterPro" id="IPR030385">
    <property type="entry name" value="G_IRG_dom"/>
</dbReference>
<organism evidence="7 8">
    <name type="scientific">Varanus komodoensis</name>
    <name type="common">Komodo dragon</name>
    <dbReference type="NCBI Taxonomy" id="61221"/>
    <lineage>
        <taxon>Eukaryota</taxon>
        <taxon>Metazoa</taxon>
        <taxon>Chordata</taxon>
        <taxon>Craniata</taxon>
        <taxon>Vertebrata</taxon>
        <taxon>Euteleostomi</taxon>
        <taxon>Lepidosauria</taxon>
        <taxon>Squamata</taxon>
        <taxon>Bifurcata</taxon>
        <taxon>Unidentata</taxon>
        <taxon>Episquamata</taxon>
        <taxon>Toxicofera</taxon>
        <taxon>Anguimorpha</taxon>
        <taxon>Paleoanguimorpha</taxon>
        <taxon>Varanoidea</taxon>
        <taxon>Varanidae</taxon>
        <taxon>Varanus</taxon>
    </lineage>
</organism>
<keyword evidence="8" id="KW-1185">Reference proteome</keyword>
<dbReference type="GO" id="GO:0005525">
    <property type="term" value="F:GTP binding"/>
    <property type="evidence" value="ECO:0007669"/>
    <property type="project" value="UniProtKB-KW"/>
</dbReference>
<dbReference type="Proteomes" id="UP000694545">
    <property type="component" value="Unplaced"/>
</dbReference>
<evidence type="ECO:0000256" key="1">
    <source>
        <dbReference type="ARBA" id="ARBA00005429"/>
    </source>
</evidence>
<accession>A0A8D2IY07</accession>
<dbReference type="GO" id="GO:0016020">
    <property type="term" value="C:membrane"/>
    <property type="evidence" value="ECO:0007669"/>
    <property type="project" value="InterPro"/>
</dbReference>
<evidence type="ECO:0000256" key="5">
    <source>
        <dbReference type="SAM" id="Phobius"/>
    </source>
</evidence>
<dbReference type="PROSITE" id="PS51716">
    <property type="entry name" value="G_IRG"/>
    <property type="match status" value="1"/>
</dbReference>
<evidence type="ECO:0000259" key="6">
    <source>
        <dbReference type="PROSITE" id="PS51716"/>
    </source>
</evidence>
<dbReference type="InterPro" id="IPR051515">
    <property type="entry name" value="IRG"/>
</dbReference>
<comment type="similarity">
    <text evidence="1">Belongs to the TRAFAC class dynamin-like GTPase superfamily. IRG family.</text>
</comment>
<feature type="transmembrane region" description="Helical" evidence="5">
    <location>
        <begin position="206"/>
        <end position="227"/>
    </location>
</feature>
<proteinExistence type="inferred from homology"/>
<evidence type="ECO:0000313" key="8">
    <source>
        <dbReference type="Proteomes" id="UP000694545"/>
    </source>
</evidence>
<reference evidence="7" key="2">
    <citation type="submission" date="2025-09" db="UniProtKB">
        <authorList>
            <consortium name="Ensembl"/>
        </authorList>
    </citation>
    <scope>IDENTIFICATION</scope>
</reference>
<dbReference type="Pfam" id="PF05049">
    <property type="entry name" value="IIGP"/>
    <property type="match status" value="1"/>
</dbReference>
<keyword evidence="5" id="KW-1133">Transmembrane helix</keyword>
<evidence type="ECO:0000313" key="7">
    <source>
        <dbReference type="Ensembl" id="ENSVKKP00000003721.1"/>
    </source>
</evidence>
<dbReference type="Ensembl" id="ENSVKKT00000003826.1">
    <property type="protein sequence ID" value="ENSVKKP00000003721.1"/>
    <property type="gene ID" value="ENSVKKG00000002829.1"/>
</dbReference>
<keyword evidence="5" id="KW-0472">Membrane</keyword>
<keyword evidence="2" id="KW-0547">Nucleotide-binding</keyword>
<sequence>MNKRFYYVRTKVDVDMNSESKKQNFSKEQTLEKLRKNCCDNLKKAGESSPKTFLVTRKDLGRYDFPLLYDTLEKDLDEHKRLALLMAMPTFSNEMLKKKRAAMEELIWMLASASCVGGLIPIPGLSLACDISILVGALIRFCKAFCLDDESLHRLSEKVGKPIKELKSAIKNTPMIKNITPDLVMNLLLKSTACVTLSLVELGLDFVPVVGSLFGGISSFAVTYFILHRFLQDVEVDAANVRAVAAQP</sequence>
<protein>
    <recommendedName>
        <fullName evidence="6">IRG-type G domain-containing protein</fullName>
    </recommendedName>
</protein>
<dbReference type="InterPro" id="IPR027417">
    <property type="entry name" value="P-loop_NTPase"/>
</dbReference>